<dbReference type="PANTHER" id="PTHR34875">
    <property type="entry name" value="UPF0237 PROTEIN MJ1558"/>
    <property type="match status" value="1"/>
</dbReference>
<comment type="caution">
    <text evidence="3">The sequence shown here is derived from an EMBL/GenBank/DDBJ whole genome shotgun (WGS) entry which is preliminary data.</text>
</comment>
<evidence type="ECO:0000259" key="2">
    <source>
        <dbReference type="PROSITE" id="PS51671"/>
    </source>
</evidence>
<dbReference type="InterPro" id="IPR002912">
    <property type="entry name" value="ACT_dom"/>
</dbReference>
<evidence type="ECO:0000313" key="4">
    <source>
        <dbReference type="Proteomes" id="UP001500831"/>
    </source>
</evidence>
<feature type="domain" description="ACT" evidence="2">
    <location>
        <begin position="93"/>
        <end position="168"/>
    </location>
</feature>
<dbReference type="PROSITE" id="PS51671">
    <property type="entry name" value="ACT"/>
    <property type="match status" value="2"/>
</dbReference>
<dbReference type="Proteomes" id="UP001500831">
    <property type="component" value="Unassembled WGS sequence"/>
</dbReference>
<keyword evidence="4" id="KW-1185">Reference proteome</keyword>
<proteinExistence type="predicted"/>
<feature type="domain" description="ACT" evidence="2">
    <location>
        <begin position="1"/>
        <end position="75"/>
    </location>
</feature>
<sequence length="173" mass="17543">MTVLGTDRPGTIAEVTSAIARYGANIEDSAMTLLGGHVAMMMLVSGTVPPSSAFPGLVVTTTEIGSRREPRRGADEDPAADSRPAGPAGLCYVLTLHGPDRPGIISAVAGVLAAAGGEITGMTGRLCGTLYVLIADVRLRAEVDVAGLMRDLAETGAGLGSGITFRPADPDVL</sequence>
<protein>
    <recommendedName>
        <fullName evidence="2">ACT domain-containing protein</fullName>
    </recommendedName>
</protein>
<evidence type="ECO:0000313" key="3">
    <source>
        <dbReference type="EMBL" id="GAA2861701.1"/>
    </source>
</evidence>
<feature type="compositionally biased region" description="Basic and acidic residues" evidence="1">
    <location>
        <begin position="65"/>
        <end position="75"/>
    </location>
</feature>
<dbReference type="Pfam" id="PF13740">
    <property type="entry name" value="ACT_6"/>
    <property type="match status" value="1"/>
</dbReference>
<gene>
    <name evidence="3" type="ORF">GCM10010517_20450</name>
</gene>
<name>A0ABN3VV68_9ACTN</name>
<accession>A0ABN3VV68</accession>
<dbReference type="Gene3D" id="3.30.70.260">
    <property type="match status" value="2"/>
</dbReference>
<evidence type="ECO:0000256" key="1">
    <source>
        <dbReference type="SAM" id="MobiDB-lite"/>
    </source>
</evidence>
<dbReference type="PANTHER" id="PTHR34875:SF6">
    <property type="entry name" value="UPF0237 PROTEIN MJ1558"/>
    <property type="match status" value="1"/>
</dbReference>
<dbReference type="SUPFAM" id="SSF55021">
    <property type="entry name" value="ACT-like"/>
    <property type="match status" value="2"/>
</dbReference>
<dbReference type="EMBL" id="BAAAVI010000011">
    <property type="protein sequence ID" value="GAA2861701.1"/>
    <property type="molecule type" value="Genomic_DNA"/>
</dbReference>
<dbReference type="InterPro" id="IPR045865">
    <property type="entry name" value="ACT-like_dom_sf"/>
</dbReference>
<reference evidence="3 4" key="1">
    <citation type="journal article" date="2019" name="Int. J. Syst. Evol. Microbiol.">
        <title>The Global Catalogue of Microorganisms (GCM) 10K type strain sequencing project: providing services to taxonomists for standard genome sequencing and annotation.</title>
        <authorList>
            <consortium name="The Broad Institute Genomics Platform"/>
            <consortium name="The Broad Institute Genome Sequencing Center for Infectious Disease"/>
            <person name="Wu L."/>
            <person name="Ma J."/>
        </authorList>
    </citation>
    <scope>NUCLEOTIDE SEQUENCE [LARGE SCALE GENOMIC DNA]</scope>
    <source>
        <strain evidence="3 4">JCM 6242</strain>
    </source>
</reference>
<organism evidence="3 4">
    <name type="scientific">Streptosporangium fragile</name>
    <dbReference type="NCBI Taxonomy" id="46186"/>
    <lineage>
        <taxon>Bacteria</taxon>
        <taxon>Bacillati</taxon>
        <taxon>Actinomycetota</taxon>
        <taxon>Actinomycetes</taxon>
        <taxon>Streptosporangiales</taxon>
        <taxon>Streptosporangiaceae</taxon>
        <taxon>Streptosporangium</taxon>
    </lineage>
</organism>
<feature type="region of interest" description="Disordered" evidence="1">
    <location>
        <begin position="64"/>
        <end position="83"/>
    </location>
</feature>
<dbReference type="InterPro" id="IPR050990">
    <property type="entry name" value="UPF0237/GcvR_regulator"/>
</dbReference>